<name>A0A0A9BAY6_ARUDO</name>
<feature type="transmembrane region" description="Helical" evidence="1">
    <location>
        <begin position="7"/>
        <end position="27"/>
    </location>
</feature>
<dbReference type="AlphaFoldDB" id="A0A0A9BAY6"/>
<keyword evidence="1" id="KW-0812">Transmembrane</keyword>
<organism evidence="2">
    <name type="scientific">Arundo donax</name>
    <name type="common">Giant reed</name>
    <name type="synonym">Donax arundinaceus</name>
    <dbReference type="NCBI Taxonomy" id="35708"/>
    <lineage>
        <taxon>Eukaryota</taxon>
        <taxon>Viridiplantae</taxon>
        <taxon>Streptophyta</taxon>
        <taxon>Embryophyta</taxon>
        <taxon>Tracheophyta</taxon>
        <taxon>Spermatophyta</taxon>
        <taxon>Magnoliopsida</taxon>
        <taxon>Liliopsida</taxon>
        <taxon>Poales</taxon>
        <taxon>Poaceae</taxon>
        <taxon>PACMAD clade</taxon>
        <taxon>Arundinoideae</taxon>
        <taxon>Arundineae</taxon>
        <taxon>Arundo</taxon>
    </lineage>
</organism>
<evidence type="ECO:0000256" key="1">
    <source>
        <dbReference type="SAM" id="Phobius"/>
    </source>
</evidence>
<protein>
    <submittedName>
        <fullName evidence="2">Uncharacterized protein</fullName>
    </submittedName>
</protein>
<reference evidence="2" key="2">
    <citation type="journal article" date="2015" name="Data Brief">
        <title>Shoot transcriptome of the giant reed, Arundo donax.</title>
        <authorList>
            <person name="Barrero R.A."/>
            <person name="Guerrero F.D."/>
            <person name="Moolhuijzen P."/>
            <person name="Goolsby J.A."/>
            <person name="Tidwell J."/>
            <person name="Bellgard S.E."/>
            <person name="Bellgard M.I."/>
        </authorList>
    </citation>
    <scope>NUCLEOTIDE SEQUENCE</scope>
    <source>
        <tissue evidence="2">Shoot tissue taken approximately 20 cm above the soil surface</tissue>
    </source>
</reference>
<proteinExistence type="predicted"/>
<evidence type="ECO:0000313" key="2">
    <source>
        <dbReference type="EMBL" id="JAD58390.1"/>
    </source>
</evidence>
<accession>A0A0A9BAY6</accession>
<dbReference type="EMBL" id="GBRH01239505">
    <property type="protein sequence ID" value="JAD58390.1"/>
    <property type="molecule type" value="Transcribed_RNA"/>
</dbReference>
<sequence length="45" mass="5301">MNRSRRLRIHFCKVSICLVLPMIPIGIQEFAHSDNNMIQYPVLVF</sequence>
<keyword evidence="1" id="KW-1133">Transmembrane helix</keyword>
<reference evidence="2" key="1">
    <citation type="submission" date="2014-09" db="EMBL/GenBank/DDBJ databases">
        <authorList>
            <person name="Magalhaes I.L.F."/>
            <person name="Oliveira U."/>
            <person name="Santos F.R."/>
            <person name="Vidigal T.H.D.A."/>
            <person name="Brescovit A.D."/>
            <person name="Santos A.J."/>
        </authorList>
    </citation>
    <scope>NUCLEOTIDE SEQUENCE</scope>
    <source>
        <tissue evidence="2">Shoot tissue taken approximately 20 cm above the soil surface</tissue>
    </source>
</reference>
<keyword evidence="1" id="KW-0472">Membrane</keyword>